<dbReference type="EMBL" id="CP001778">
    <property type="protein sequence ID" value="ADD40690.1"/>
    <property type="molecule type" value="Genomic_DNA"/>
</dbReference>
<dbReference type="Gene3D" id="2.160.20.120">
    <property type="match status" value="1"/>
</dbReference>
<evidence type="ECO:0000313" key="2">
    <source>
        <dbReference type="Proteomes" id="UP000000844"/>
    </source>
</evidence>
<dbReference type="RefSeq" id="WP_013016261.1">
    <property type="nucleotide sequence ID" value="NC_013947.1"/>
</dbReference>
<accession>D3Q9X8</accession>
<evidence type="ECO:0008006" key="3">
    <source>
        <dbReference type="Google" id="ProtNLM"/>
    </source>
</evidence>
<dbReference type="OrthoDB" id="3252095at2"/>
<dbReference type="Proteomes" id="UP000000844">
    <property type="component" value="Chromosome"/>
</dbReference>
<protein>
    <recommendedName>
        <fullName evidence="3">Adhesin domain-containing protein</fullName>
    </recommendedName>
</protein>
<dbReference type="STRING" id="446470.Snas_0980"/>
<keyword evidence="2" id="KW-1185">Reference proteome</keyword>
<dbReference type="eggNOG" id="COG3595">
    <property type="taxonomic scope" value="Bacteria"/>
</dbReference>
<reference evidence="1 2" key="1">
    <citation type="journal article" date="2009" name="Stand. Genomic Sci.">
        <title>Complete genome sequence of Stackebrandtia nassauensis type strain (LLR-40K-21).</title>
        <authorList>
            <person name="Munk C."/>
            <person name="Lapidus A."/>
            <person name="Copeland A."/>
            <person name="Jando M."/>
            <person name="Mayilraj S."/>
            <person name="Glavina Del Rio T."/>
            <person name="Nolan M."/>
            <person name="Chen F."/>
            <person name="Lucas S."/>
            <person name="Tice H."/>
            <person name="Cheng J.F."/>
            <person name="Han C."/>
            <person name="Detter J.C."/>
            <person name="Bruce D."/>
            <person name="Goodwin L."/>
            <person name="Chain P."/>
            <person name="Pitluck S."/>
            <person name="Goker M."/>
            <person name="Ovchinikova G."/>
            <person name="Pati A."/>
            <person name="Ivanova N."/>
            <person name="Mavromatis K."/>
            <person name="Chen A."/>
            <person name="Palaniappan K."/>
            <person name="Land M."/>
            <person name="Hauser L."/>
            <person name="Chang Y.J."/>
            <person name="Jeffries C.D."/>
            <person name="Bristow J."/>
            <person name="Eisen J.A."/>
            <person name="Markowitz V."/>
            <person name="Hugenholtz P."/>
            <person name="Kyrpides N.C."/>
            <person name="Klenk H.P."/>
        </authorList>
    </citation>
    <scope>NUCLEOTIDE SEQUENCE [LARGE SCALE GENOMIC DNA]</scope>
    <source>
        <strain evidence="2">DSM 44728 / CIP 108903 / NRRL B-16338 / NBRC 102104 / LLR-40K-21</strain>
    </source>
</reference>
<sequence length="212" mass="22440">MPTFSTPKPVTVVIEVNSVGNVHLVASDRSDSVVEVVPSNPSKSLDVTHARDTRVEYSNGELRIKTPRHSLMSPRTRSVDITIQVPTGSLVRGKAPGGDFRTEGELAACEYSVQGGEIVVDRVGPATLEVAAGDVRVLKALRGKVKAVTQSGTIDIGVSNDASVSLTTKTMAGSISNRLSSEHDGREVTDTVELDLRVMAGDITVHRAVEVA</sequence>
<gene>
    <name evidence="1" type="ordered locus">Snas_0980</name>
</gene>
<dbReference type="AlphaFoldDB" id="D3Q9X8"/>
<evidence type="ECO:0000313" key="1">
    <source>
        <dbReference type="EMBL" id="ADD40690.1"/>
    </source>
</evidence>
<dbReference type="HOGENOM" id="CLU_081211_1_0_11"/>
<dbReference type="KEGG" id="sna:Snas_0980"/>
<proteinExistence type="predicted"/>
<name>D3Q9X8_STANL</name>
<organism evidence="1 2">
    <name type="scientific">Stackebrandtia nassauensis (strain DSM 44728 / CIP 108903 / NRRL B-16338 / NBRC 102104 / LLR-40K-21)</name>
    <dbReference type="NCBI Taxonomy" id="446470"/>
    <lineage>
        <taxon>Bacteria</taxon>
        <taxon>Bacillati</taxon>
        <taxon>Actinomycetota</taxon>
        <taxon>Actinomycetes</taxon>
        <taxon>Glycomycetales</taxon>
        <taxon>Glycomycetaceae</taxon>
        <taxon>Stackebrandtia</taxon>
    </lineage>
</organism>